<dbReference type="InterPro" id="IPR051804">
    <property type="entry name" value="Carb_Metab_Reg_Kinase/Isom"/>
</dbReference>
<comment type="caution">
    <text evidence="3">The sequence shown here is derived from an EMBL/GenBank/DDBJ whole genome shotgun (WGS) entry which is preliminary data.</text>
</comment>
<keyword evidence="1" id="KW-0479">Metal-binding</keyword>
<name>A0ABP7FBB0_9ACTN</name>
<keyword evidence="3" id="KW-0413">Isomerase</keyword>
<evidence type="ECO:0000256" key="2">
    <source>
        <dbReference type="ARBA" id="ARBA00022833"/>
    </source>
</evidence>
<evidence type="ECO:0000313" key="4">
    <source>
        <dbReference type="Proteomes" id="UP001500908"/>
    </source>
</evidence>
<dbReference type="PANTHER" id="PTHR42742">
    <property type="entry name" value="TRANSCRIPTIONAL REPRESSOR MPRA"/>
    <property type="match status" value="1"/>
</dbReference>
<keyword evidence="2" id="KW-0862">Zinc</keyword>
<keyword evidence="4" id="KW-1185">Reference proteome</keyword>
<dbReference type="PANTHER" id="PTHR42742:SF3">
    <property type="entry name" value="FRUCTOKINASE"/>
    <property type="match status" value="1"/>
</dbReference>
<accession>A0ABP7FBB0</accession>
<dbReference type="InterPro" id="IPR011051">
    <property type="entry name" value="RmlC_Cupin_sf"/>
</dbReference>
<dbReference type="GO" id="GO:0016853">
    <property type="term" value="F:isomerase activity"/>
    <property type="evidence" value="ECO:0007669"/>
    <property type="project" value="UniProtKB-KW"/>
</dbReference>
<proteinExistence type="predicted"/>
<organism evidence="3 4">
    <name type="scientific">Salinactinospora qingdaonensis</name>
    <dbReference type="NCBI Taxonomy" id="702744"/>
    <lineage>
        <taxon>Bacteria</taxon>
        <taxon>Bacillati</taxon>
        <taxon>Actinomycetota</taxon>
        <taxon>Actinomycetes</taxon>
        <taxon>Streptosporangiales</taxon>
        <taxon>Nocardiopsidaceae</taxon>
        <taxon>Salinactinospora</taxon>
    </lineage>
</organism>
<gene>
    <name evidence="3" type="ORF">GCM10022402_10910</name>
</gene>
<protein>
    <submittedName>
        <fullName evidence="3">Class I mannose-6-phosphate isomerase</fullName>
    </submittedName>
</protein>
<dbReference type="Gene3D" id="2.60.120.10">
    <property type="entry name" value="Jelly Rolls"/>
    <property type="match status" value="1"/>
</dbReference>
<dbReference type="CDD" id="cd07010">
    <property type="entry name" value="cupin_PMI_type_I_N_bac"/>
    <property type="match status" value="1"/>
</dbReference>
<evidence type="ECO:0000313" key="3">
    <source>
        <dbReference type="EMBL" id="GAA3732032.1"/>
    </source>
</evidence>
<reference evidence="4" key="1">
    <citation type="journal article" date="2019" name="Int. J. Syst. Evol. Microbiol.">
        <title>The Global Catalogue of Microorganisms (GCM) 10K type strain sequencing project: providing services to taxonomists for standard genome sequencing and annotation.</title>
        <authorList>
            <consortium name="The Broad Institute Genomics Platform"/>
            <consortium name="The Broad Institute Genome Sequencing Center for Infectious Disease"/>
            <person name="Wu L."/>
            <person name="Ma J."/>
        </authorList>
    </citation>
    <scope>NUCLEOTIDE SEQUENCE [LARGE SCALE GENOMIC DNA]</scope>
    <source>
        <strain evidence="4">JCM 17137</strain>
    </source>
</reference>
<dbReference type="EMBL" id="BAABDD010000003">
    <property type="protein sequence ID" value="GAA3732032.1"/>
    <property type="molecule type" value="Genomic_DNA"/>
</dbReference>
<dbReference type="Proteomes" id="UP001500908">
    <property type="component" value="Unassembled WGS sequence"/>
</dbReference>
<dbReference type="InterPro" id="IPR014710">
    <property type="entry name" value="RmlC-like_jellyroll"/>
</dbReference>
<sequence length="348" mass="36939">MEAFEHFYRGGAAISRLRGGPARGERSPEEWLASVTPRSGAAPLGLSALPDGSLLRDAVAADPVAWLGPTHYARFGSDTGVLVKLLDAGERLPVHVHPSRDFARSHLSCPYGKTEAWVVIEAEPGAVVHLGFRDPVGRAELAELVERQDSDRLLELMHEVPVRAGDTVLVPAGLPHAIGAGVFLLEVQEPTDFSILLEWDGFALDGHAEGHLGLGFDRALDAVDRGPLPHDQLKALHREAAMRAEAADQPRELLPEAAAPYFRAELVRPATRATIPSGFAVLTLLEGQGRLGTSHGAELAVAGGDVLVLPHAAGPLWLDGDVVAVVCRPAEPQHAERTSTAVSASLMS</sequence>
<evidence type="ECO:0000256" key="1">
    <source>
        <dbReference type="ARBA" id="ARBA00022723"/>
    </source>
</evidence>
<dbReference type="SUPFAM" id="SSF51182">
    <property type="entry name" value="RmlC-like cupins"/>
    <property type="match status" value="1"/>
</dbReference>